<keyword evidence="1" id="KW-0812">Transmembrane</keyword>
<accession>A0A2S3WYK9</accession>
<feature type="transmembrane region" description="Helical" evidence="1">
    <location>
        <begin position="92"/>
        <end position="114"/>
    </location>
</feature>
<reference evidence="3 4" key="1">
    <citation type="submission" date="2016-08" db="EMBL/GenBank/DDBJ databases">
        <authorList>
            <person name="Seilhamer J.J."/>
        </authorList>
    </citation>
    <scope>NUCLEOTIDE SEQUENCE [LARGE SCALE GENOMIC DNA]</scope>
    <source>
        <strain evidence="3 4">KH-21-114</strain>
    </source>
</reference>
<dbReference type="PANTHER" id="PTHR37461:SF1">
    <property type="entry name" value="ANTI-SIGMA-K FACTOR RSKA"/>
    <property type="match status" value="1"/>
</dbReference>
<keyword evidence="1" id="KW-1133">Transmembrane helix</keyword>
<dbReference type="RefSeq" id="WP_103449851.1">
    <property type="nucleotide sequence ID" value="NZ_MINH01000021.1"/>
</dbReference>
<dbReference type="AlphaFoldDB" id="A0A2S3WYK9"/>
<dbReference type="PANTHER" id="PTHR37461">
    <property type="entry name" value="ANTI-SIGMA-K FACTOR RSKA"/>
    <property type="match status" value="1"/>
</dbReference>
<proteinExistence type="predicted"/>
<keyword evidence="1" id="KW-0472">Membrane</keyword>
<evidence type="ECO:0000256" key="1">
    <source>
        <dbReference type="SAM" id="Phobius"/>
    </source>
</evidence>
<dbReference type="GO" id="GO:0016989">
    <property type="term" value="F:sigma factor antagonist activity"/>
    <property type="evidence" value="ECO:0007669"/>
    <property type="project" value="TreeGrafter"/>
</dbReference>
<evidence type="ECO:0000313" key="4">
    <source>
        <dbReference type="Proteomes" id="UP000237230"/>
    </source>
</evidence>
<dbReference type="Proteomes" id="UP000237230">
    <property type="component" value="Unassembled WGS sequence"/>
</dbReference>
<gene>
    <name evidence="3" type="ORF">BGP84_27140</name>
</gene>
<dbReference type="OrthoDB" id="5298046at2"/>
<feature type="domain" description="Anti-sigma K factor RskA C-terminal" evidence="2">
    <location>
        <begin position="103"/>
        <end position="222"/>
    </location>
</feature>
<name>A0A2S3WYK9_PSEPU</name>
<dbReference type="InterPro" id="IPR018764">
    <property type="entry name" value="RskA_C"/>
</dbReference>
<organism evidence="3 4">
    <name type="scientific">Pseudomonas putida</name>
    <name type="common">Arthrobacter siderocapsulatus</name>
    <dbReference type="NCBI Taxonomy" id="303"/>
    <lineage>
        <taxon>Bacteria</taxon>
        <taxon>Pseudomonadati</taxon>
        <taxon>Pseudomonadota</taxon>
        <taxon>Gammaproteobacteria</taxon>
        <taxon>Pseudomonadales</taxon>
        <taxon>Pseudomonadaceae</taxon>
        <taxon>Pseudomonas</taxon>
    </lineage>
</organism>
<dbReference type="GO" id="GO:0006417">
    <property type="term" value="P:regulation of translation"/>
    <property type="evidence" value="ECO:0007669"/>
    <property type="project" value="TreeGrafter"/>
</dbReference>
<evidence type="ECO:0000259" key="2">
    <source>
        <dbReference type="Pfam" id="PF10099"/>
    </source>
</evidence>
<dbReference type="Pfam" id="PF10099">
    <property type="entry name" value="RskA_C"/>
    <property type="match status" value="1"/>
</dbReference>
<dbReference type="GO" id="GO:0005886">
    <property type="term" value="C:plasma membrane"/>
    <property type="evidence" value="ECO:0007669"/>
    <property type="project" value="InterPro"/>
</dbReference>
<protein>
    <submittedName>
        <fullName evidence="3">RNA polymerase subunit sigma-70</fullName>
    </submittedName>
</protein>
<dbReference type="EMBL" id="MINH01000021">
    <property type="protein sequence ID" value="POG06493.1"/>
    <property type="molecule type" value="Genomic_DNA"/>
</dbReference>
<sequence length="232" mass="24928">MKPDTAEELDSLAGEFVLGTLSPQQHATVIERLGSDPALRAAVDTWEARLLELTALAAPQPASARLWGRIQRSLSELAAPAVQQRVKWWRRLGLWQGLSAAGLAASAALAFTLLTAPPPTTQFVVVLVAPSSQTAGWVMQTSDSRMIELIPLGLDVVPEGMALQFWTKGEQWRAPVSLGLVKPGEPYRVPLQSLPPLEANQLFELTLEKSSGSPTGLPTGPVKFIGRAVKVI</sequence>
<comment type="caution">
    <text evidence="3">The sequence shown here is derived from an EMBL/GenBank/DDBJ whole genome shotgun (WGS) entry which is preliminary data.</text>
</comment>
<evidence type="ECO:0000313" key="3">
    <source>
        <dbReference type="EMBL" id="POG06493.1"/>
    </source>
</evidence>
<dbReference type="InterPro" id="IPR051474">
    <property type="entry name" value="Anti-sigma-K/W_factor"/>
</dbReference>
<reference evidence="3 4" key="2">
    <citation type="submission" date="2018-03" db="EMBL/GenBank/DDBJ databases">
        <title>Draft genome of Pseudomonas putida strain KH-21-114.</title>
        <authorList>
            <person name="Yoshizawa S."/>
            <person name="Khan N.H."/>
            <person name="Nishimura M."/>
            <person name="Chiura H.X."/>
            <person name="Ogura Y."/>
            <person name="Hayashi T."/>
            <person name="Kogure K."/>
        </authorList>
    </citation>
    <scope>NUCLEOTIDE SEQUENCE [LARGE SCALE GENOMIC DNA]</scope>
    <source>
        <strain evidence="3 4">KH-21-114</strain>
    </source>
</reference>